<comment type="caution">
    <text evidence="2">The sequence shown here is derived from an EMBL/GenBank/DDBJ whole genome shotgun (WGS) entry which is preliminary data.</text>
</comment>
<protein>
    <submittedName>
        <fullName evidence="2">Uncharacterized protein</fullName>
    </submittedName>
</protein>
<accession>A0A366XLR0</accession>
<gene>
    <name evidence="2" type="ORF">DS031_22865</name>
</gene>
<proteinExistence type="predicted"/>
<dbReference type="RefSeq" id="WP_113808477.1">
    <property type="nucleotide sequence ID" value="NZ_QOCW01000042.1"/>
</dbReference>
<evidence type="ECO:0000313" key="2">
    <source>
        <dbReference type="EMBL" id="RBW67310.1"/>
    </source>
</evidence>
<feature type="transmembrane region" description="Helical" evidence="1">
    <location>
        <begin position="51"/>
        <end position="70"/>
    </location>
</feature>
<sequence>MKILAAHSQKLAVFTGILGSMVALYILWAYHLFQPLDPFNRYDNAVFSFHALKHIWSLFFLFLPACLAFTAAIFQKVYLMVLAFLISLPAGEYLETQLGTFFSVHHPLYLYAASILLMTLKKKQ</sequence>
<keyword evidence="1" id="KW-0472">Membrane</keyword>
<evidence type="ECO:0000313" key="3">
    <source>
        <dbReference type="Proteomes" id="UP000253314"/>
    </source>
</evidence>
<feature type="transmembrane region" description="Helical" evidence="1">
    <location>
        <begin position="12"/>
        <end position="31"/>
    </location>
</feature>
<dbReference type="EMBL" id="QOCW01000042">
    <property type="protein sequence ID" value="RBW67310.1"/>
    <property type="molecule type" value="Genomic_DNA"/>
</dbReference>
<organism evidence="2 3">
    <name type="scientific">Bacillus taeanensis</name>
    <dbReference type="NCBI Taxonomy" id="273032"/>
    <lineage>
        <taxon>Bacteria</taxon>
        <taxon>Bacillati</taxon>
        <taxon>Bacillota</taxon>
        <taxon>Bacilli</taxon>
        <taxon>Bacillales</taxon>
        <taxon>Bacillaceae</taxon>
        <taxon>Bacillus</taxon>
    </lineage>
</organism>
<keyword evidence="1" id="KW-1133">Transmembrane helix</keyword>
<dbReference type="Proteomes" id="UP000253314">
    <property type="component" value="Unassembled WGS sequence"/>
</dbReference>
<dbReference type="AlphaFoldDB" id="A0A366XLR0"/>
<reference evidence="2 3" key="1">
    <citation type="submission" date="2018-07" db="EMBL/GenBank/DDBJ databases">
        <title>Lottiidibacillus patelloidae gen. nov., sp. nov., isolated from the intestinal tract of a marine limpet and the reclassification of B. taeanensis BH030017T, B. algicola KMM 3737T and B. hwajinpoensis SW-72T as genus Lottiidibacillus.</title>
        <authorList>
            <person name="Liu R."/>
            <person name="Huang Z."/>
        </authorList>
    </citation>
    <scope>NUCLEOTIDE SEQUENCE [LARGE SCALE GENOMIC DNA]</scope>
    <source>
        <strain evidence="2 3">BH030017</strain>
    </source>
</reference>
<keyword evidence="3" id="KW-1185">Reference proteome</keyword>
<name>A0A366XLR0_9BACI</name>
<evidence type="ECO:0000256" key="1">
    <source>
        <dbReference type="SAM" id="Phobius"/>
    </source>
</evidence>
<keyword evidence="1" id="KW-0812">Transmembrane</keyword>